<protein>
    <submittedName>
        <fullName evidence="1">Uncharacterized protein</fullName>
    </submittedName>
</protein>
<dbReference type="HOGENOM" id="CLU_033989_0_0_9"/>
<gene>
    <name evidence="1" type="ORF">PSTEL_02895</name>
</gene>
<sequence length="418" mass="47087">MFNRYPHFLLCAVLLLVLLPLLASCSSETGPKLDWRSDLELVRREFPEKEITLKQNPRLAEDFRERITAIIDKLPKYRSDDEVKLELSGALASLGQVHTFLAFTREPLLPFNLYIQEGKVYVLGTVAGYRDTLYSELTAIEGVPVARILEKLKKDISRDNEVGFLDGAPMYLRLPSVLKGLRIIEDTEKVELTFKKEDGQTIAVKAETMTDANLLKPEFAEYMPAQQFMQNFRQSDSNYQYEYIASAKAMYIAYNSCEQDKNLSMLQFTGEMLQTARQQPVDRLIIDLRNNSGGDTAVFLPLLEGLAQNPELVRHMLVLTSRDTASSAMFAAITLRTEFHAKLVGEPTNGDPNKPGNILPLKLPASGLTAYYCTTEYHNPLYLGQDAVPPDLPVPTTIEDFRAGVDPVMQAALDYKFQ</sequence>
<keyword evidence="2" id="KW-1185">Reference proteome</keyword>
<reference evidence="1 2" key="1">
    <citation type="submission" date="2014-08" db="EMBL/GenBank/DDBJ databases">
        <title>Comparative genomics of the Paenibacillus odorifer group.</title>
        <authorList>
            <person name="den Bakker H.C."/>
            <person name="Tsai Y.-C."/>
            <person name="Martin N."/>
            <person name="Korlach J."/>
            <person name="Wiedmann M."/>
        </authorList>
    </citation>
    <scope>NUCLEOTIDE SEQUENCE [LARGE SCALE GENOMIC DNA]</scope>
    <source>
        <strain evidence="1 2">DSM 14472</strain>
    </source>
</reference>
<dbReference type="InterPro" id="IPR029045">
    <property type="entry name" value="ClpP/crotonase-like_dom_sf"/>
</dbReference>
<dbReference type="EMBL" id="CP009286">
    <property type="protein sequence ID" value="AIQ62218.1"/>
    <property type="molecule type" value="Genomic_DNA"/>
</dbReference>
<evidence type="ECO:0000313" key="2">
    <source>
        <dbReference type="Proteomes" id="UP000029507"/>
    </source>
</evidence>
<dbReference type="AlphaFoldDB" id="A0A089LSM2"/>
<organism evidence="1 2">
    <name type="scientific">Paenibacillus stellifer</name>
    <dbReference type="NCBI Taxonomy" id="169760"/>
    <lineage>
        <taxon>Bacteria</taxon>
        <taxon>Bacillati</taxon>
        <taxon>Bacillota</taxon>
        <taxon>Bacilli</taxon>
        <taxon>Bacillales</taxon>
        <taxon>Paenibacillaceae</taxon>
        <taxon>Paenibacillus</taxon>
    </lineage>
</organism>
<dbReference type="SUPFAM" id="SSF52096">
    <property type="entry name" value="ClpP/crotonase"/>
    <property type="match status" value="1"/>
</dbReference>
<dbReference type="RefSeq" id="WP_038693338.1">
    <property type="nucleotide sequence ID" value="NZ_CP009286.1"/>
</dbReference>
<dbReference type="Proteomes" id="UP000029507">
    <property type="component" value="Chromosome"/>
</dbReference>
<accession>A0A089LSM2</accession>
<name>A0A089LSM2_9BACL</name>
<dbReference type="Gene3D" id="3.90.226.10">
    <property type="entry name" value="2-enoyl-CoA Hydratase, Chain A, domain 1"/>
    <property type="match status" value="2"/>
</dbReference>
<dbReference type="STRING" id="169760.PSTEL_02895"/>
<evidence type="ECO:0000313" key="1">
    <source>
        <dbReference type="EMBL" id="AIQ62218.1"/>
    </source>
</evidence>
<dbReference type="KEGG" id="pste:PSTEL_02895"/>
<proteinExistence type="predicted"/>
<dbReference type="PROSITE" id="PS51257">
    <property type="entry name" value="PROKAR_LIPOPROTEIN"/>
    <property type="match status" value="1"/>
</dbReference>
<dbReference type="OrthoDB" id="5480566at2"/>